<reference evidence="2" key="1">
    <citation type="journal article" date="2005" name="Nature">
        <title>Sequencing of Aspergillus nidulans and comparative analysis with A. fumigatus and A. oryzae.</title>
        <authorList>
            <person name="Galagan J.E."/>
            <person name="Calvo S.E."/>
            <person name="Cuomo C."/>
            <person name="Ma L.J."/>
            <person name="Wortman J.R."/>
            <person name="Batzoglou S."/>
            <person name="Lee S.I."/>
            <person name="Basturkmen M."/>
            <person name="Spevak C.C."/>
            <person name="Clutterbuck J."/>
            <person name="Kapitonov V."/>
            <person name="Jurka J."/>
            <person name="Scazzocchio C."/>
            <person name="Farman M."/>
            <person name="Butler J."/>
            <person name="Purcell S."/>
            <person name="Harris S."/>
            <person name="Braus G.H."/>
            <person name="Draht O."/>
            <person name="Busch S."/>
            <person name="D'Enfert C."/>
            <person name="Bouchier C."/>
            <person name="Goldman G.H."/>
            <person name="Bell-Pedersen D."/>
            <person name="Griffiths-Jones S."/>
            <person name="Doonan J.H."/>
            <person name="Yu J."/>
            <person name="Vienken K."/>
            <person name="Pain A."/>
            <person name="Freitag M."/>
            <person name="Selker E.U."/>
            <person name="Archer D.B."/>
            <person name="Penalva M.A."/>
            <person name="Oakley B.R."/>
            <person name="Momany M."/>
            <person name="Tanaka T."/>
            <person name="Kumagai T."/>
            <person name="Asai K."/>
            <person name="Machida M."/>
            <person name="Nierman W.C."/>
            <person name="Denning D.W."/>
            <person name="Caddick M."/>
            <person name="Hynes M."/>
            <person name="Paoletti M."/>
            <person name="Fischer R."/>
            <person name="Miller B."/>
            <person name="Dyer P."/>
            <person name="Sachs M.S."/>
            <person name="Osmani S.A."/>
            <person name="Birren B.W."/>
        </authorList>
    </citation>
    <scope>NUCLEOTIDE SEQUENCE [LARGE SCALE GENOMIC DNA]</scope>
    <source>
        <strain evidence="2">FGSC A4 / ATCC 38163 / CBS 112.46 / NRRL 194 / M139</strain>
    </source>
</reference>
<dbReference type="InParanoid" id="Q5ATT5"/>
<sequence>MVITDQLTKGVSPFYLSHRYNLSPFTPTQEVEHLAEEPTKSPIQKGEAIVQKVKEALDWAQASMAYSQQNTENQANKHRSPATNYQVGDKVWLSLKNIRTDRPSKKLDWKNAKYKVIGLVGSHAVPLNTPPGIHPVFHVDLLRLASSDPLPSQKNDDSQPPSIMVNDLSDSAKACAVLKAVSHLQDFLATTILLSHFFFSDSFLIENAIGDAYRKKAKSSQFLPDWLHILYTSVNLKKQRVETILLWRMS</sequence>
<gene>
    <name evidence="1" type="ORF">ANIA_08295</name>
</gene>
<protein>
    <submittedName>
        <fullName evidence="1">Uncharacterized protein</fullName>
    </submittedName>
</protein>
<accession>C8VDY4</accession>
<name>Q5ATT5_EMENI</name>
<dbReference type="VEuPathDB" id="FungiDB:AN8295"/>
<keyword evidence="2" id="KW-1185">Reference proteome</keyword>
<dbReference type="KEGG" id="ani:ANIA_08295"/>
<dbReference type="OMA" id="WINAKYQ"/>
<dbReference type="HOGENOM" id="CLU_1111389_0_0_1"/>
<evidence type="ECO:0000313" key="1">
    <source>
        <dbReference type="EMBL" id="CBF80252.1"/>
    </source>
</evidence>
<evidence type="ECO:0000313" key="2">
    <source>
        <dbReference type="Proteomes" id="UP000000560"/>
    </source>
</evidence>
<dbReference type="OrthoDB" id="4509506at2759"/>
<dbReference type="EMBL" id="BN001305">
    <property type="protein sequence ID" value="CBF80252.1"/>
    <property type="molecule type" value="Genomic_DNA"/>
</dbReference>
<dbReference type="Proteomes" id="UP000000560">
    <property type="component" value="Chromosome V"/>
</dbReference>
<organism evidence="1 2">
    <name type="scientific">Emericella nidulans (strain FGSC A4 / ATCC 38163 / CBS 112.46 / NRRL 194 / M139)</name>
    <name type="common">Aspergillus nidulans</name>
    <dbReference type="NCBI Taxonomy" id="227321"/>
    <lineage>
        <taxon>Eukaryota</taxon>
        <taxon>Fungi</taxon>
        <taxon>Dikarya</taxon>
        <taxon>Ascomycota</taxon>
        <taxon>Pezizomycotina</taxon>
        <taxon>Eurotiomycetes</taxon>
        <taxon>Eurotiomycetidae</taxon>
        <taxon>Eurotiales</taxon>
        <taxon>Aspergillaceae</taxon>
        <taxon>Aspergillus</taxon>
        <taxon>Aspergillus subgen. Nidulantes</taxon>
    </lineage>
</organism>
<accession>Q5ATT5</accession>
<dbReference type="RefSeq" id="XP_681564.1">
    <property type="nucleotide sequence ID" value="XM_676472.1"/>
</dbReference>
<reference evidence="2" key="2">
    <citation type="journal article" date="2009" name="Fungal Genet. Biol.">
        <title>The 2008 update of the Aspergillus nidulans genome annotation: a community effort.</title>
        <authorList>
            <person name="Wortman J.R."/>
            <person name="Gilsenan J.M."/>
            <person name="Joardar V."/>
            <person name="Deegan J."/>
            <person name="Clutterbuck J."/>
            <person name="Andersen M.R."/>
            <person name="Archer D."/>
            <person name="Bencina M."/>
            <person name="Braus G."/>
            <person name="Coutinho P."/>
            <person name="von Dohren H."/>
            <person name="Doonan J."/>
            <person name="Driessen A.J."/>
            <person name="Durek P."/>
            <person name="Espeso E."/>
            <person name="Fekete E."/>
            <person name="Flipphi M."/>
            <person name="Estrada C.G."/>
            <person name="Geysens S."/>
            <person name="Goldman G."/>
            <person name="de Groot P.W."/>
            <person name="Hansen K."/>
            <person name="Harris S.D."/>
            <person name="Heinekamp T."/>
            <person name="Helmstaedt K."/>
            <person name="Henrissat B."/>
            <person name="Hofmann G."/>
            <person name="Homan T."/>
            <person name="Horio T."/>
            <person name="Horiuchi H."/>
            <person name="James S."/>
            <person name="Jones M."/>
            <person name="Karaffa L."/>
            <person name="Karanyi Z."/>
            <person name="Kato M."/>
            <person name="Keller N."/>
            <person name="Kelly D.E."/>
            <person name="Kiel J.A."/>
            <person name="Kim J.M."/>
            <person name="van der Klei I.J."/>
            <person name="Klis F.M."/>
            <person name="Kovalchuk A."/>
            <person name="Krasevec N."/>
            <person name="Kubicek C.P."/>
            <person name="Liu B."/>
            <person name="Maccabe A."/>
            <person name="Meyer V."/>
            <person name="Mirabito P."/>
            <person name="Miskei M."/>
            <person name="Mos M."/>
            <person name="Mullins J."/>
            <person name="Nelson D.R."/>
            <person name="Nielsen J."/>
            <person name="Oakley B.R."/>
            <person name="Osmani S.A."/>
            <person name="Pakula T."/>
            <person name="Paszewski A."/>
            <person name="Paulsen I."/>
            <person name="Pilsyk S."/>
            <person name="Pocsi I."/>
            <person name="Punt P.J."/>
            <person name="Ram A.F."/>
            <person name="Ren Q."/>
            <person name="Robellet X."/>
            <person name="Robson G."/>
            <person name="Seiboth B."/>
            <person name="van Solingen P."/>
            <person name="Specht T."/>
            <person name="Sun J."/>
            <person name="Taheri-Talesh N."/>
            <person name="Takeshita N."/>
            <person name="Ussery D."/>
            <person name="vanKuyk P.A."/>
            <person name="Visser H."/>
            <person name="van de Vondervoort P.J."/>
            <person name="de Vries R.P."/>
            <person name="Walton J."/>
            <person name="Xiang X."/>
            <person name="Xiong Y."/>
            <person name="Zeng A.P."/>
            <person name="Brandt B.W."/>
            <person name="Cornell M.J."/>
            <person name="van den Hondel C.A."/>
            <person name="Visser J."/>
            <person name="Oliver S.G."/>
            <person name="Turner G."/>
        </authorList>
    </citation>
    <scope>GENOME REANNOTATION</scope>
    <source>
        <strain evidence="2">FGSC A4 / ATCC 38163 / CBS 112.46 / NRRL 194 / M139</strain>
    </source>
</reference>
<dbReference type="GeneID" id="2868706"/>
<proteinExistence type="predicted"/>
<dbReference type="AlphaFoldDB" id="Q5ATT5"/>